<dbReference type="Pfam" id="PF01047">
    <property type="entry name" value="MarR"/>
    <property type="match status" value="1"/>
</dbReference>
<dbReference type="InterPro" id="IPR036388">
    <property type="entry name" value="WH-like_DNA-bd_sf"/>
</dbReference>
<proteinExistence type="predicted"/>
<evidence type="ECO:0000259" key="1">
    <source>
        <dbReference type="Pfam" id="PF01047"/>
    </source>
</evidence>
<organism evidence="2 3">
    <name type="scientific">Desulfopila aestuarii DSM 18488</name>
    <dbReference type="NCBI Taxonomy" id="1121416"/>
    <lineage>
        <taxon>Bacteria</taxon>
        <taxon>Pseudomonadati</taxon>
        <taxon>Thermodesulfobacteriota</taxon>
        <taxon>Desulfobulbia</taxon>
        <taxon>Desulfobulbales</taxon>
        <taxon>Desulfocapsaceae</taxon>
        <taxon>Desulfopila</taxon>
    </lineage>
</organism>
<gene>
    <name evidence="2" type="ORF">SAMN02745220_04049</name>
</gene>
<dbReference type="STRING" id="1121416.SAMN02745220_04049"/>
<keyword evidence="3" id="KW-1185">Reference proteome</keyword>
<dbReference type="InterPro" id="IPR000835">
    <property type="entry name" value="HTH_MarR-typ"/>
</dbReference>
<evidence type="ECO:0000313" key="2">
    <source>
        <dbReference type="EMBL" id="SHO51530.1"/>
    </source>
</evidence>
<dbReference type="OrthoDB" id="8453791at2"/>
<dbReference type="InterPro" id="IPR036390">
    <property type="entry name" value="WH_DNA-bd_sf"/>
</dbReference>
<dbReference type="GO" id="GO:0003700">
    <property type="term" value="F:DNA-binding transcription factor activity"/>
    <property type="evidence" value="ECO:0007669"/>
    <property type="project" value="InterPro"/>
</dbReference>
<evidence type="ECO:0000313" key="3">
    <source>
        <dbReference type="Proteomes" id="UP000184603"/>
    </source>
</evidence>
<dbReference type="SUPFAM" id="SSF46785">
    <property type="entry name" value="Winged helix' DNA-binding domain"/>
    <property type="match status" value="1"/>
</dbReference>
<dbReference type="RefSeq" id="WP_073615482.1">
    <property type="nucleotide sequence ID" value="NZ_FRFE01000026.1"/>
</dbReference>
<dbReference type="EMBL" id="FRFE01000026">
    <property type="protein sequence ID" value="SHO51530.1"/>
    <property type="molecule type" value="Genomic_DNA"/>
</dbReference>
<protein>
    <submittedName>
        <fullName evidence="2">MarR family protein</fullName>
    </submittedName>
</protein>
<name>A0A1M7YFY7_9BACT</name>
<accession>A0A1M7YFY7</accession>
<dbReference type="Gene3D" id="1.10.10.10">
    <property type="entry name" value="Winged helix-like DNA-binding domain superfamily/Winged helix DNA-binding domain"/>
    <property type="match status" value="1"/>
</dbReference>
<dbReference type="AlphaFoldDB" id="A0A1M7YFY7"/>
<sequence length="329" mass="37816">MQDLPQKFEKYCFENLGVTLRLQPWDLESGLPYFLRDLYRLFKCELLSSPVLVMTARDEEDATPATIRKHISQLQKKWEHEVLYLAPSISTYNRKRLIEQKIAFVVPGNQMYLPTFGIDLREHVLQLRKAGTRKKFSPSTQVALFSMLYEWPAGGVTPSQLAERLGYTPMTMTRAFDEIEAAGLVTVGMEWRERVLRFEEDKKSVWEKSLQRLRSPVSKRVKVTGIVSLDSFLFAGESALARFSMLAEPSCPVVAVSKERWKAMLLTGSVTVLPMFEPEGTEIEVWKYPPELFARGEKVDPLSLYVSFTDTKDERIEIALETLSEAFPW</sequence>
<feature type="domain" description="HTH marR-type" evidence="1">
    <location>
        <begin position="140"/>
        <end position="186"/>
    </location>
</feature>
<reference evidence="2 3" key="1">
    <citation type="submission" date="2016-12" db="EMBL/GenBank/DDBJ databases">
        <authorList>
            <person name="Song W.-J."/>
            <person name="Kurnit D.M."/>
        </authorList>
    </citation>
    <scope>NUCLEOTIDE SEQUENCE [LARGE SCALE GENOMIC DNA]</scope>
    <source>
        <strain evidence="2 3">DSM 18488</strain>
    </source>
</reference>
<dbReference type="Proteomes" id="UP000184603">
    <property type="component" value="Unassembled WGS sequence"/>
</dbReference>